<protein>
    <submittedName>
        <fullName evidence="3">Uncharacterized protein</fullName>
    </submittedName>
</protein>
<dbReference type="Proteomes" id="UP000225277">
    <property type="component" value="Unassembled WGS sequence"/>
</dbReference>
<name>A0A2D3VFQ3_9PEZI</name>
<keyword evidence="1" id="KW-0175">Coiled coil</keyword>
<evidence type="ECO:0000313" key="3">
    <source>
        <dbReference type="EMBL" id="CZT22951.1"/>
    </source>
</evidence>
<gene>
    <name evidence="3" type="ORF">RCC_08659</name>
</gene>
<feature type="coiled-coil region" evidence="1">
    <location>
        <begin position="16"/>
        <end position="50"/>
    </location>
</feature>
<dbReference type="GeneID" id="35603744"/>
<dbReference type="EMBL" id="FJUY01000015">
    <property type="protein sequence ID" value="CZT22951.1"/>
    <property type="molecule type" value="Genomic_DNA"/>
</dbReference>
<proteinExistence type="predicted"/>
<keyword evidence="4" id="KW-1185">Reference proteome</keyword>
<feature type="region of interest" description="Disordered" evidence="2">
    <location>
        <begin position="165"/>
        <end position="212"/>
    </location>
</feature>
<accession>A0A2D3VFQ3</accession>
<evidence type="ECO:0000313" key="4">
    <source>
        <dbReference type="Proteomes" id="UP000225277"/>
    </source>
</evidence>
<reference evidence="3 4" key="1">
    <citation type="submission" date="2016-03" db="EMBL/GenBank/DDBJ databases">
        <authorList>
            <person name="Ploux O."/>
        </authorList>
    </citation>
    <scope>NUCLEOTIDE SEQUENCE [LARGE SCALE GENOMIC DNA]</scope>
    <source>
        <strain evidence="3 4">URUG2</strain>
    </source>
</reference>
<sequence>MPPRRRRMSEQFYEEMKTLLDQKDSIRREVETLEAEEKLQEIQLARLTQAIEDHEVASLRQQPRLAIPVGTKDGPLTSDKHVPLFRMFRETSMEKEEGHDAEDEYRQAAYLNQQSERIMPIRTNAQRPASDKHLLPFRMFRETATEKGEDHNAKVEDHEAAYFEQLSERVMPTRTKDQRPPSDKHPPLFRTFRETATKKEEEHDAKDDDIKRDMSAEVDEVKAEETFFEEAFIKDEGESKSL</sequence>
<dbReference type="RefSeq" id="XP_023629675.1">
    <property type="nucleotide sequence ID" value="XM_023773907.1"/>
</dbReference>
<organism evidence="3 4">
    <name type="scientific">Ramularia collo-cygni</name>
    <dbReference type="NCBI Taxonomy" id="112498"/>
    <lineage>
        <taxon>Eukaryota</taxon>
        <taxon>Fungi</taxon>
        <taxon>Dikarya</taxon>
        <taxon>Ascomycota</taxon>
        <taxon>Pezizomycotina</taxon>
        <taxon>Dothideomycetes</taxon>
        <taxon>Dothideomycetidae</taxon>
        <taxon>Mycosphaerellales</taxon>
        <taxon>Mycosphaerellaceae</taxon>
        <taxon>Ramularia</taxon>
    </lineage>
</organism>
<evidence type="ECO:0000256" key="2">
    <source>
        <dbReference type="SAM" id="MobiDB-lite"/>
    </source>
</evidence>
<evidence type="ECO:0000256" key="1">
    <source>
        <dbReference type="SAM" id="Coils"/>
    </source>
</evidence>
<feature type="compositionally biased region" description="Basic and acidic residues" evidence="2">
    <location>
        <begin position="174"/>
        <end position="212"/>
    </location>
</feature>
<dbReference type="AlphaFoldDB" id="A0A2D3VFQ3"/>